<dbReference type="AlphaFoldDB" id="A0AAW2HQU0"/>
<dbReference type="CDD" id="cd00143">
    <property type="entry name" value="PP2Cc"/>
    <property type="match status" value="1"/>
</dbReference>
<feature type="domain" description="PPM-type phosphatase" evidence="1">
    <location>
        <begin position="32"/>
        <end position="274"/>
    </location>
</feature>
<dbReference type="GO" id="GO:0004722">
    <property type="term" value="F:protein serine/threonine phosphatase activity"/>
    <property type="evidence" value="ECO:0007669"/>
    <property type="project" value="InterPro"/>
</dbReference>
<dbReference type="PROSITE" id="PS51746">
    <property type="entry name" value="PPM_2"/>
    <property type="match status" value="1"/>
</dbReference>
<dbReference type="PANTHER" id="PTHR13832:SF818">
    <property type="entry name" value="SD03870P"/>
    <property type="match status" value="1"/>
</dbReference>
<dbReference type="PANTHER" id="PTHR13832">
    <property type="entry name" value="PROTEIN PHOSPHATASE 2C"/>
    <property type="match status" value="1"/>
</dbReference>
<gene>
    <name evidence="2" type="ORF">PYX00_005319</name>
</gene>
<reference evidence="2" key="1">
    <citation type="journal article" date="2024" name="Gigascience">
        <title>Chromosome-level genome of the poultry shaft louse Menopon gallinae provides insight into the host-switching and adaptive evolution of parasitic lice.</title>
        <authorList>
            <person name="Xu Y."/>
            <person name="Ma L."/>
            <person name="Liu S."/>
            <person name="Liang Y."/>
            <person name="Liu Q."/>
            <person name="He Z."/>
            <person name="Tian L."/>
            <person name="Duan Y."/>
            <person name="Cai W."/>
            <person name="Li H."/>
            <person name="Song F."/>
        </authorList>
    </citation>
    <scope>NUCLEOTIDE SEQUENCE</scope>
    <source>
        <strain evidence="2">Cailab_2023a</strain>
    </source>
</reference>
<accession>A0AAW2HQU0</accession>
<name>A0AAW2HQU0_9NEOP</name>
<protein>
    <recommendedName>
        <fullName evidence="1">PPM-type phosphatase domain-containing protein</fullName>
    </recommendedName>
</protein>
<organism evidence="2">
    <name type="scientific">Menopon gallinae</name>
    <name type="common">poultry shaft louse</name>
    <dbReference type="NCBI Taxonomy" id="328185"/>
    <lineage>
        <taxon>Eukaryota</taxon>
        <taxon>Metazoa</taxon>
        <taxon>Ecdysozoa</taxon>
        <taxon>Arthropoda</taxon>
        <taxon>Hexapoda</taxon>
        <taxon>Insecta</taxon>
        <taxon>Pterygota</taxon>
        <taxon>Neoptera</taxon>
        <taxon>Paraneoptera</taxon>
        <taxon>Psocodea</taxon>
        <taxon>Troctomorpha</taxon>
        <taxon>Phthiraptera</taxon>
        <taxon>Amblycera</taxon>
        <taxon>Menoponidae</taxon>
        <taxon>Menopon</taxon>
    </lineage>
</organism>
<sequence length="274" mass="31021">MQMTTSKIDEICLRYTDNEKVSSLPPPVKEPWFSHHGIKNRRRKMEDRLVCLPRFHALYNIPCNSEASYYGLFDGHNGTCASSFAVAHLHQFLAESPHYPNDPVKAFFDAYQKTESHFIAKEVKGGSTALAVLHQIEEKKIVVSWLGDSQAILVKQEGYLLLADPHKPGRKDEFERIETQGGYVLKAGGSYRVNGQLSVSRAIGDKEYKPYVSSEPDVRVIDLTGSEEFFVIGCDGLWDVVQPEDVIEAVYSQMKENPGESDNYIILYLRDEKN</sequence>
<dbReference type="SUPFAM" id="SSF81606">
    <property type="entry name" value="PP2C-like"/>
    <property type="match status" value="1"/>
</dbReference>
<evidence type="ECO:0000313" key="2">
    <source>
        <dbReference type="EMBL" id="KAL0272284.1"/>
    </source>
</evidence>
<dbReference type="Gene3D" id="3.60.40.10">
    <property type="entry name" value="PPM-type phosphatase domain"/>
    <property type="match status" value="1"/>
</dbReference>
<dbReference type="InterPro" id="IPR015655">
    <property type="entry name" value="PP2C"/>
</dbReference>
<evidence type="ECO:0000259" key="1">
    <source>
        <dbReference type="PROSITE" id="PS51746"/>
    </source>
</evidence>
<dbReference type="InterPro" id="IPR036457">
    <property type="entry name" value="PPM-type-like_dom_sf"/>
</dbReference>
<dbReference type="Pfam" id="PF00481">
    <property type="entry name" value="PP2C"/>
    <property type="match status" value="1"/>
</dbReference>
<comment type="caution">
    <text evidence="2">The sequence shown here is derived from an EMBL/GenBank/DDBJ whole genome shotgun (WGS) entry which is preliminary data.</text>
</comment>
<dbReference type="SMART" id="SM00332">
    <property type="entry name" value="PP2Cc"/>
    <property type="match status" value="1"/>
</dbReference>
<proteinExistence type="predicted"/>
<dbReference type="InterPro" id="IPR001932">
    <property type="entry name" value="PPM-type_phosphatase-like_dom"/>
</dbReference>
<dbReference type="EMBL" id="JARGDH010000003">
    <property type="protein sequence ID" value="KAL0272284.1"/>
    <property type="molecule type" value="Genomic_DNA"/>
</dbReference>